<evidence type="ECO:0000313" key="1">
    <source>
        <dbReference type="EMBL" id="KAI5663483.1"/>
    </source>
</evidence>
<dbReference type="Proteomes" id="UP001060085">
    <property type="component" value="Linkage Group LG05"/>
</dbReference>
<proteinExistence type="predicted"/>
<keyword evidence="2" id="KW-1185">Reference proteome</keyword>
<dbReference type="EMBL" id="CM044705">
    <property type="protein sequence ID" value="KAI5663483.1"/>
    <property type="molecule type" value="Genomic_DNA"/>
</dbReference>
<gene>
    <name evidence="1" type="ORF">M9H77_22806</name>
</gene>
<comment type="caution">
    <text evidence="1">The sequence shown here is derived from an EMBL/GenBank/DDBJ whole genome shotgun (WGS) entry which is preliminary data.</text>
</comment>
<organism evidence="1 2">
    <name type="scientific">Catharanthus roseus</name>
    <name type="common">Madagascar periwinkle</name>
    <name type="synonym">Vinca rosea</name>
    <dbReference type="NCBI Taxonomy" id="4058"/>
    <lineage>
        <taxon>Eukaryota</taxon>
        <taxon>Viridiplantae</taxon>
        <taxon>Streptophyta</taxon>
        <taxon>Embryophyta</taxon>
        <taxon>Tracheophyta</taxon>
        <taxon>Spermatophyta</taxon>
        <taxon>Magnoliopsida</taxon>
        <taxon>eudicotyledons</taxon>
        <taxon>Gunneridae</taxon>
        <taxon>Pentapetalae</taxon>
        <taxon>asterids</taxon>
        <taxon>lamiids</taxon>
        <taxon>Gentianales</taxon>
        <taxon>Apocynaceae</taxon>
        <taxon>Rauvolfioideae</taxon>
        <taxon>Vinceae</taxon>
        <taxon>Catharanthinae</taxon>
        <taxon>Catharanthus</taxon>
    </lineage>
</organism>
<accession>A0ACC0AU69</accession>
<reference evidence="2" key="1">
    <citation type="journal article" date="2023" name="Nat. Plants">
        <title>Single-cell RNA sequencing provides a high-resolution roadmap for understanding the multicellular compartmentation of specialized metabolism.</title>
        <authorList>
            <person name="Sun S."/>
            <person name="Shen X."/>
            <person name="Li Y."/>
            <person name="Li Y."/>
            <person name="Wang S."/>
            <person name="Li R."/>
            <person name="Zhang H."/>
            <person name="Shen G."/>
            <person name="Guo B."/>
            <person name="Wei J."/>
            <person name="Xu J."/>
            <person name="St-Pierre B."/>
            <person name="Chen S."/>
            <person name="Sun C."/>
        </authorList>
    </citation>
    <scope>NUCLEOTIDE SEQUENCE [LARGE SCALE GENOMIC DNA]</scope>
</reference>
<protein>
    <submittedName>
        <fullName evidence="1">Uncharacterized protein</fullName>
    </submittedName>
</protein>
<evidence type="ECO:0000313" key="2">
    <source>
        <dbReference type="Proteomes" id="UP001060085"/>
    </source>
</evidence>
<sequence length="257" mass="28739">MVGPERPRFVLFGSSVVQFSFSREGWASILTDIYARKADIVLRGYAGWNSRRGLQVLEKVFPKDAAVQPSLVLVYFGGNDSSSPHPTGLGPHVPLDEYVENMKKIALHLKSLSENTRIIFLSTPPVNEAQMCDVFGAQIGLLGRTNESCRMYSEACLKLCQELDIKAIDLWTALQQRDDWLTVSFTDGIHLSSEGSKIVVKEILKVLKEADWTPSLHWRSLPPEFGEDSPYDFVGPSGNPVNTSNIVAPWQTQWEEI</sequence>
<name>A0ACC0AU69_CATRO</name>